<name>A0A4R6DB63_9MICO</name>
<accession>A0A4R6DB63</accession>
<sequence length="135" mass="14408">MDTMAMMKTMSTSDMPVAMDTEMMQDTMMAMNAASMAATMCSASDMRMGAEMATCAAMCSNTAMLADTGMRMLMRPMGMDADAMRAMLMAVTAMGRACAAECRAHADMDEACRYCAMACDEMVAKCEAMTASMTA</sequence>
<dbReference type="Proteomes" id="UP000295764">
    <property type="component" value="Unassembled WGS sequence"/>
</dbReference>
<dbReference type="InterPro" id="IPR005560">
    <property type="entry name" value="Csp_YhjQ"/>
</dbReference>
<evidence type="ECO:0000313" key="1">
    <source>
        <dbReference type="EMBL" id="TDN41716.1"/>
    </source>
</evidence>
<dbReference type="OrthoDB" id="5396211at2"/>
<dbReference type="EMBL" id="SNVW01000016">
    <property type="protein sequence ID" value="TDN41716.1"/>
    <property type="molecule type" value="Genomic_DNA"/>
</dbReference>
<comment type="caution">
    <text evidence="1">The sequence shown here is derived from an EMBL/GenBank/DDBJ whole genome shotgun (WGS) entry which is preliminary data.</text>
</comment>
<dbReference type="Gene3D" id="1.20.1270.360">
    <property type="match status" value="1"/>
</dbReference>
<organism evidence="1 2">
    <name type="scientific">Curtobacterium flaccumfaciens</name>
    <dbReference type="NCBI Taxonomy" id="2035"/>
    <lineage>
        <taxon>Bacteria</taxon>
        <taxon>Bacillati</taxon>
        <taxon>Actinomycetota</taxon>
        <taxon>Actinomycetes</taxon>
        <taxon>Micrococcales</taxon>
        <taxon>Microbacteriaceae</taxon>
        <taxon>Curtobacterium</taxon>
    </lineage>
</organism>
<dbReference type="RefSeq" id="WP_133521147.1">
    <property type="nucleotide sequence ID" value="NZ_SNVW01000016.1"/>
</dbReference>
<reference evidence="1 2" key="1">
    <citation type="submission" date="2019-03" db="EMBL/GenBank/DDBJ databases">
        <title>Genomic analyses of the natural microbiome of Caenorhabditis elegans.</title>
        <authorList>
            <person name="Samuel B."/>
        </authorList>
    </citation>
    <scope>NUCLEOTIDE SEQUENCE [LARGE SCALE GENOMIC DNA]</scope>
    <source>
        <strain evidence="1 2">JUb65</strain>
    </source>
</reference>
<dbReference type="Pfam" id="PF03860">
    <property type="entry name" value="Csp"/>
    <property type="match status" value="1"/>
</dbReference>
<protein>
    <submittedName>
        <fullName evidence="1">Uncharacterized protein</fullName>
    </submittedName>
</protein>
<evidence type="ECO:0000313" key="2">
    <source>
        <dbReference type="Proteomes" id="UP000295764"/>
    </source>
</evidence>
<dbReference type="AlphaFoldDB" id="A0A4R6DB63"/>
<proteinExistence type="predicted"/>
<gene>
    <name evidence="1" type="ORF">EDF64_11635</name>
</gene>